<organism evidence="2 3">
    <name type="scientific">Diutina rugosa</name>
    <name type="common">Yeast</name>
    <name type="synonym">Candida rugosa</name>
    <dbReference type="NCBI Taxonomy" id="5481"/>
    <lineage>
        <taxon>Eukaryota</taxon>
        <taxon>Fungi</taxon>
        <taxon>Dikarya</taxon>
        <taxon>Ascomycota</taxon>
        <taxon>Saccharomycotina</taxon>
        <taxon>Pichiomycetes</taxon>
        <taxon>Debaryomycetaceae</taxon>
        <taxon>Diutina</taxon>
    </lineage>
</organism>
<dbReference type="Gene3D" id="3.40.50.1820">
    <property type="entry name" value="alpha/beta hydrolase"/>
    <property type="match status" value="1"/>
</dbReference>
<proteinExistence type="predicted"/>
<dbReference type="InterPro" id="IPR050228">
    <property type="entry name" value="Carboxylesterase_BioH"/>
</dbReference>
<reference evidence="2 3" key="1">
    <citation type="submission" date="2019-07" db="EMBL/GenBank/DDBJ databases">
        <title>Genome assembly of two rare yeast pathogens: Diutina rugosa and Trichomonascus ciferrii.</title>
        <authorList>
            <person name="Mixao V."/>
            <person name="Saus E."/>
            <person name="Hansen A."/>
            <person name="Lass-Flor C."/>
            <person name="Gabaldon T."/>
        </authorList>
    </citation>
    <scope>NUCLEOTIDE SEQUENCE [LARGE SCALE GENOMIC DNA]</scope>
    <source>
        <strain evidence="2 3">CBS 613</strain>
    </source>
</reference>
<dbReference type="SUPFAM" id="SSF53474">
    <property type="entry name" value="alpha/beta-Hydrolases"/>
    <property type="match status" value="1"/>
</dbReference>
<dbReference type="OMA" id="NKGIWHY"/>
<dbReference type="VEuPathDB" id="FungiDB:DIURU_001430"/>
<dbReference type="InterPro" id="IPR000073">
    <property type="entry name" value="AB_hydrolase_1"/>
</dbReference>
<keyword evidence="3" id="KW-1185">Reference proteome</keyword>
<dbReference type="InterPro" id="IPR029058">
    <property type="entry name" value="AB_hydrolase_fold"/>
</dbReference>
<evidence type="ECO:0000313" key="3">
    <source>
        <dbReference type="Proteomes" id="UP000449547"/>
    </source>
</evidence>
<dbReference type="PANTHER" id="PTHR43194:SF2">
    <property type="entry name" value="PEROXISOMAL MEMBRANE PROTEIN LPX1"/>
    <property type="match status" value="1"/>
</dbReference>
<sequence>MALIPETSPHYTYSLKTVLACPARYPHTVELDTPSNHAEDYQLRISYRKYRTTRQLDPSTKPLNLAFCHGNGMNKGLWHYHIDKLYQQFPQLNVVIAIDQVNHGDSVPHNRGKIGSVYNWNDGGKDVAKILTVDEQDVFLQPNAVNVLIGHSLGGFQSLMATSREPQLFDSTIIINGVTESGQRYKDSMKRSVKSWSDAQRVVSEFDTKGKDWYAEVMKFMQKQSFFKRFQPTVLHNMVYDEYSGIYDQNQSYDRVELKTSARAQYTVYRDGPDSIWESLPKYESITSKVYVVFCDKDLLTPEGREDLIRRLPNAEHVLIKDRYHLYNAEQPDECLATITPWIEETYANAKPKSIDPNNCGPGVSERLYQKYLSEFISKL</sequence>
<feature type="domain" description="AB hydrolase-1" evidence="1">
    <location>
        <begin position="67"/>
        <end position="337"/>
    </location>
</feature>
<dbReference type="GeneID" id="54780083"/>
<comment type="caution">
    <text evidence="2">The sequence shown here is derived from an EMBL/GenBank/DDBJ whole genome shotgun (WGS) entry which is preliminary data.</text>
</comment>
<dbReference type="AlphaFoldDB" id="A0A642UW98"/>
<dbReference type="Proteomes" id="UP000449547">
    <property type="component" value="Unassembled WGS sequence"/>
</dbReference>
<name>A0A642UW98_DIURU</name>
<dbReference type="RefSeq" id="XP_034013787.1">
    <property type="nucleotide sequence ID" value="XM_034153973.1"/>
</dbReference>
<accession>A0A642UW98</accession>
<gene>
    <name evidence="2" type="ORF">DIURU_001430</name>
</gene>
<dbReference type="EMBL" id="SWFT01000044">
    <property type="protein sequence ID" value="KAA8905627.1"/>
    <property type="molecule type" value="Genomic_DNA"/>
</dbReference>
<protein>
    <recommendedName>
        <fullName evidence="1">AB hydrolase-1 domain-containing protein</fullName>
    </recommendedName>
</protein>
<evidence type="ECO:0000313" key="2">
    <source>
        <dbReference type="EMBL" id="KAA8905627.1"/>
    </source>
</evidence>
<evidence type="ECO:0000259" key="1">
    <source>
        <dbReference type="Pfam" id="PF12697"/>
    </source>
</evidence>
<dbReference type="Pfam" id="PF12697">
    <property type="entry name" value="Abhydrolase_6"/>
    <property type="match status" value="1"/>
</dbReference>
<dbReference type="PANTHER" id="PTHR43194">
    <property type="entry name" value="HYDROLASE ALPHA/BETA FOLD FAMILY"/>
    <property type="match status" value="1"/>
</dbReference>
<dbReference type="OrthoDB" id="94039at2759"/>